<feature type="compositionally biased region" description="Low complexity" evidence="1">
    <location>
        <begin position="231"/>
        <end position="245"/>
    </location>
</feature>
<dbReference type="RefSeq" id="WP_106060974.1">
    <property type="nucleotide sequence ID" value="NZ_PVXQ01000047.1"/>
</dbReference>
<keyword evidence="2" id="KW-0732">Signal</keyword>
<dbReference type="EMBL" id="PVXQ01000047">
    <property type="protein sequence ID" value="PRR80298.1"/>
    <property type="molecule type" value="Genomic_DNA"/>
</dbReference>
<gene>
    <name evidence="3" type="ORF">CLVI_30880</name>
</gene>
<evidence type="ECO:0000313" key="3">
    <source>
        <dbReference type="EMBL" id="PRR80298.1"/>
    </source>
</evidence>
<accession>A0A2T0B8S3</accession>
<evidence type="ECO:0000313" key="4">
    <source>
        <dbReference type="Proteomes" id="UP000239471"/>
    </source>
</evidence>
<reference evidence="3 4" key="1">
    <citation type="submission" date="2018-03" db="EMBL/GenBank/DDBJ databases">
        <title>Genome sequence of Clostridium vincentii DSM 10228.</title>
        <authorList>
            <person name="Poehlein A."/>
            <person name="Daniel R."/>
        </authorList>
    </citation>
    <scope>NUCLEOTIDE SEQUENCE [LARGE SCALE GENOMIC DNA]</scope>
    <source>
        <strain evidence="3 4">DSM 10228</strain>
    </source>
</reference>
<evidence type="ECO:0000256" key="2">
    <source>
        <dbReference type="SAM" id="SignalP"/>
    </source>
</evidence>
<sequence length="261" mass="28300">MNLRKIFKLAFCSVLIGSLLSVVIPVSYSASATTSISVEDENGRAVVSIKALCEAMNGKITTVDKDGLTIYEINGKSIYIYDNSYCAFIDGEVAPYETEELADSVDNKKFNWPKSYKPTKTEDGYLIPVDFFEAYVNITNEGGNFTVSTEEEKEEVAVVAEEKDEVIVSENPESSDESDNQENSTGESSTSSGSTWTRSTPTQTPATVVVEEPAAIEPVEPEPEPTPPAAIEPQEPTEPETPAETPESDDIPDRTSGADQS</sequence>
<dbReference type="Proteomes" id="UP000239471">
    <property type="component" value="Unassembled WGS sequence"/>
</dbReference>
<keyword evidence="4" id="KW-1185">Reference proteome</keyword>
<feature type="region of interest" description="Disordered" evidence="1">
    <location>
        <begin position="149"/>
        <end position="261"/>
    </location>
</feature>
<organism evidence="3 4">
    <name type="scientific">Clostridium vincentii</name>
    <dbReference type="NCBI Taxonomy" id="52704"/>
    <lineage>
        <taxon>Bacteria</taxon>
        <taxon>Bacillati</taxon>
        <taxon>Bacillota</taxon>
        <taxon>Clostridia</taxon>
        <taxon>Eubacteriales</taxon>
        <taxon>Clostridiaceae</taxon>
        <taxon>Clostridium</taxon>
    </lineage>
</organism>
<feature type="chain" id="PRO_5015398955" evidence="2">
    <location>
        <begin position="33"/>
        <end position="261"/>
    </location>
</feature>
<proteinExistence type="predicted"/>
<protein>
    <submittedName>
        <fullName evidence="3">Uncharacterized protein</fullName>
    </submittedName>
</protein>
<feature type="signal peptide" evidence="2">
    <location>
        <begin position="1"/>
        <end position="32"/>
    </location>
</feature>
<dbReference type="AlphaFoldDB" id="A0A2T0B8S3"/>
<name>A0A2T0B8S3_9CLOT</name>
<feature type="compositionally biased region" description="Low complexity" evidence="1">
    <location>
        <begin position="181"/>
        <end position="218"/>
    </location>
</feature>
<comment type="caution">
    <text evidence="3">The sequence shown here is derived from an EMBL/GenBank/DDBJ whole genome shotgun (WGS) entry which is preliminary data.</text>
</comment>
<evidence type="ECO:0000256" key="1">
    <source>
        <dbReference type="SAM" id="MobiDB-lite"/>
    </source>
</evidence>